<evidence type="ECO:0000313" key="3">
    <source>
        <dbReference type="EMBL" id="PWZ33957.1"/>
    </source>
</evidence>
<organism evidence="3">
    <name type="scientific">Zea mays</name>
    <name type="common">Maize</name>
    <dbReference type="NCBI Taxonomy" id="4577"/>
    <lineage>
        <taxon>Eukaryota</taxon>
        <taxon>Viridiplantae</taxon>
        <taxon>Streptophyta</taxon>
        <taxon>Embryophyta</taxon>
        <taxon>Tracheophyta</taxon>
        <taxon>Spermatophyta</taxon>
        <taxon>Magnoliopsida</taxon>
        <taxon>Liliopsida</taxon>
        <taxon>Poales</taxon>
        <taxon>Poaceae</taxon>
        <taxon>PACMAD clade</taxon>
        <taxon>Panicoideae</taxon>
        <taxon>Andropogonodae</taxon>
        <taxon>Andropogoneae</taxon>
        <taxon>Tripsacinae</taxon>
        <taxon>Zea</taxon>
    </lineage>
</organism>
<accession>A0A3L6FQI9</accession>
<keyword evidence="1" id="KW-0175">Coiled coil</keyword>
<evidence type="ECO:0000256" key="1">
    <source>
        <dbReference type="ARBA" id="ARBA00023054"/>
    </source>
</evidence>
<evidence type="ECO:0000313" key="4">
    <source>
        <dbReference type="EMBL" id="PWZ33958.1"/>
    </source>
</evidence>
<dbReference type="AlphaFoldDB" id="A0A3L6FQI9"/>
<feature type="region of interest" description="Disordered" evidence="2">
    <location>
        <begin position="1"/>
        <end position="72"/>
    </location>
</feature>
<dbReference type="EMBL" id="NCVQ01000004">
    <property type="protein sequence ID" value="PWZ33958.1"/>
    <property type="molecule type" value="Genomic_DNA"/>
</dbReference>
<dbReference type="SUPFAM" id="SSF101447">
    <property type="entry name" value="Formin homology 2 domain (FH2 domain)"/>
    <property type="match status" value="1"/>
</dbReference>
<accession>A0A3L6FMA4</accession>
<feature type="region of interest" description="Disordered" evidence="2">
    <location>
        <begin position="103"/>
        <end position="157"/>
    </location>
</feature>
<proteinExistence type="predicted"/>
<dbReference type="ExpressionAtlas" id="A0A3L6FQI9">
    <property type="expression patterns" value="baseline and differential"/>
</dbReference>
<name>A0A3L6FQI9_MAIZE</name>
<evidence type="ECO:0000256" key="2">
    <source>
        <dbReference type="SAM" id="MobiDB-lite"/>
    </source>
</evidence>
<reference evidence="3 5" key="1">
    <citation type="journal article" date="2018" name="Nat. Genet.">
        <title>Extensive intraspecific gene order and gene structural variations between Mo17 and other maize genomes.</title>
        <authorList>
            <person name="Sun S."/>
            <person name="Zhou Y."/>
            <person name="Chen J."/>
            <person name="Shi J."/>
            <person name="Zhao H."/>
            <person name="Zhao H."/>
            <person name="Song W."/>
            <person name="Zhang M."/>
            <person name="Cui Y."/>
            <person name="Dong X."/>
            <person name="Liu H."/>
            <person name="Ma X."/>
            <person name="Jiao Y."/>
            <person name="Wang B."/>
            <person name="Wei X."/>
            <person name="Stein J.C."/>
            <person name="Glaubitz J.C."/>
            <person name="Lu F."/>
            <person name="Yu G."/>
            <person name="Liang C."/>
            <person name="Fengler K."/>
            <person name="Li B."/>
            <person name="Rafalski A."/>
            <person name="Schnable P.S."/>
            <person name="Ware D.H."/>
            <person name="Buckler E.S."/>
            <person name="Lai J."/>
        </authorList>
    </citation>
    <scope>NUCLEOTIDE SEQUENCE [LARGE SCALE GENOMIC DNA]</scope>
    <source>
        <strain evidence="5">cv. Missouri 17</strain>
        <tissue evidence="3">Seedling</tissue>
    </source>
</reference>
<dbReference type="PANTHER" id="PTHR31342">
    <property type="entry name" value="PROTEIN CHUP1, CHLOROPLASTIC"/>
    <property type="match status" value="1"/>
</dbReference>
<gene>
    <name evidence="3" type="ORF">Zm00014a_004358</name>
</gene>
<dbReference type="EMBL" id="NCVQ01000004">
    <property type="protein sequence ID" value="PWZ33957.1"/>
    <property type="molecule type" value="Genomic_DNA"/>
</dbReference>
<comment type="caution">
    <text evidence="3">The sequence shown here is derived from an EMBL/GenBank/DDBJ whole genome shotgun (WGS) entry which is preliminary data.</text>
</comment>
<feature type="compositionally biased region" description="Low complexity" evidence="2">
    <location>
        <begin position="46"/>
        <end position="61"/>
    </location>
</feature>
<protein>
    <submittedName>
        <fullName evidence="4">Protein CHUP1, chloroplastic</fullName>
    </submittedName>
</protein>
<dbReference type="InterPro" id="IPR040265">
    <property type="entry name" value="CHUP1/IPGA1-like"/>
</dbReference>
<evidence type="ECO:0000313" key="5">
    <source>
        <dbReference type="Proteomes" id="UP000251960"/>
    </source>
</evidence>
<sequence>MKQRFPSSSTRSKSEAAVQTRASRAPSPKVNPATPGPGPGVKARPRSAAAATMAATRRQPAVPMPVWKSETAEEEVVRLRGEVDALQKEVQRLLRLNAELQTNHDAAASNRPQPPSKISASGGVVAPPPPPPPPPPPHLKQRGVRFPSAPSTSPESKATALVDMYNSLQASNKASKRTDKSSSHSSIVDELQNRSRHLLAIKADVETKAEFINHLIDRIHTSTYTGVEQVLTFVDWLDQQLSTLTDESAVLKHFNWPERKADALREAASEYRHINCLLTEISSSLRRDEDDGGSSSTLRKISSLLDKLEKSMSRLVDLRRSAMPSYKELRIPTNWMLDSGMASKMRLASVSLAKLYTKTVLKELDASGTTGNKAALVAQSVRFTYRVHQFAGGLDCEAMHAFEELRRRVQLLSQ</sequence>
<feature type="compositionally biased region" description="Pro residues" evidence="2">
    <location>
        <begin position="126"/>
        <end position="138"/>
    </location>
</feature>
<dbReference type="Proteomes" id="UP000251960">
    <property type="component" value="Chromosome 3"/>
</dbReference>
<feature type="compositionally biased region" description="Polar residues" evidence="2">
    <location>
        <begin position="1"/>
        <end position="11"/>
    </location>
</feature>
<dbReference type="PANTHER" id="PTHR31342:SF64">
    <property type="entry name" value="TETRATRICOPEPTIDE REPEAT (TPR)-LIKE SUPERFAMILY PROTEIN"/>
    <property type="match status" value="1"/>
</dbReference>